<dbReference type="PANTHER" id="PTHR43877">
    <property type="entry name" value="AMINOALKYLPHOSPHONATE N-ACETYLTRANSFERASE-RELATED-RELATED"/>
    <property type="match status" value="1"/>
</dbReference>
<dbReference type="CDD" id="cd04301">
    <property type="entry name" value="NAT_SF"/>
    <property type="match status" value="1"/>
</dbReference>
<protein>
    <submittedName>
        <fullName evidence="4">N-acetyltransferase</fullName>
    </submittedName>
</protein>
<dbReference type="EMBL" id="MVHT01000005">
    <property type="protein sequence ID" value="ORB10040.1"/>
    <property type="molecule type" value="Genomic_DNA"/>
</dbReference>
<name>A0A1E3SD20_MYCIE</name>
<evidence type="ECO:0000256" key="1">
    <source>
        <dbReference type="ARBA" id="ARBA00022679"/>
    </source>
</evidence>
<dbReference type="InterPro" id="IPR050832">
    <property type="entry name" value="Bact_Acetyltransf"/>
</dbReference>
<dbReference type="Pfam" id="PF00583">
    <property type="entry name" value="Acetyltransf_1"/>
    <property type="match status" value="1"/>
</dbReference>
<dbReference type="GO" id="GO:0016747">
    <property type="term" value="F:acyltransferase activity, transferring groups other than amino-acyl groups"/>
    <property type="evidence" value="ECO:0007669"/>
    <property type="project" value="InterPro"/>
</dbReference>
<proteinExistence type="predicted"/>
<comment type="caution">
    <text evidence="4">The sequence shown here is derived from an EMBL/GenBank/DDBJ whole genome shotgun (WGS) entry which is preliminary data.</text>
</comment>
<evidence type="ECO:0000313" key="5">
    <source>
        <dbReference type="Proteomes" id="UP000192739"/>
    </source>
</evidence>
<evidence type="ECO:0000313" key="4">
    <source>
        <dbReference type="EMBL" id="ORB10040.1"/>
    </source>
</evidence>
<dbReference type="PANTHER" id="PTHR43877:SF1">
    <property type="entry name" value="ACETYLTRANSFERASE"/>
    <property type="match status" value="1"/>
</dbReference>
<keyword evidence="2" id="KW-0012">Acyltransferase</keyword>
<organism evidence="4 5">
    <name type="scientific">Mycobacterium intermedium</name>
    <dbReference type="NCBI Taxonomy" id="28445"/>
    <lineage>
        <taxon>Bacteria</taxon>
        <taxon>Bacillati</taxon>
        <taxon>Actinomycetota</taxon>
        <taxon>Actinomycetes</taxon>
        <taxon>Mycobacteriales</taxon>
        <taxon>Mycobacteriaceae</taxon>
        <taxon>Mycobacterium</taxon>
        <taxon>Mycobacterium simiae complex</taxon>
    </lineage>
</organism>
<dbReference type="InterPro" id="IPR016181">
    <property type="entry name" value="Acyl_CoA_acyltransferase"/>
</dbReference>
<dbReference type="STRING" id="28445.BHQ20_17230"/>
<evidence type="ECO:0000259" key="3">
    <source>
        <dbReference type="PROSITE" id="PS51186"/>
    </source>
</evidence>
<dbReference type="Proteomes" id="UP000192739">
    <property type="component" value="Unassembled WGS sequence"/>
</dbReference>
<accession>A0A1E3SD20</accession>
<dbReference type="AlphaFoldDB" id="A0A1E3SD20"/>
<keyword evidence="5" id="KW-1185">Reference proteome</keyword>
<evidence type="ECO:0000256" key="2">
    <source>
        <dbReference type="ARBA" id="ARBA00023315"/>
    </source>
</evidence>
<keyword evidence="1 4" id="KW-0808">Transferase</keyword>
<feature type="domain" description="N-acetyltransferase" evidence="3">
    <location>
        <begin position="6"/>
        <end position="170"/>
    </location>
</feature>
<dbReference type="Gene3D" id="3.40.630.30">
    <property type="match status" value="1"/>
</dbReference>
<sequence>MKSKDVTIRQAKPTEYAKVAEMHYPSWRLSWTGIIAPHHLDLIGQPHRWATEFYPLTLRRDGWAMWIAEYRGRLLGMTMFGPDLAVPRDLHIDALYVTEHSQRHGIGGRLLNKALRVNPSEDVILWCADKNQKARNFYEKKDFQEDGRTFVWQPLPGVDVPHVGYRLKRR</sequence>
<reference evidence="4 5" key="1">
    <citation type="submission" date="2017-02" db="EMBL/GenBank/DDBJ databases">
        <title>The new phylogeny of genus Mycobacterium.</title>
        <authorList>
            <person name="Tortoli E."/>
            <person name="Trovato A."/>
            <person name="Cirillo D.M."/>
        </authorList>
    </citation>
    <scope>NUCLEOTIDE SEQUENCE [LARGE SCALE GENOMIC DNA]</scope>
    <source>
        <strain evidence="4 5">DSM 44049</strain>
    </source>
</reference>
<dbReference type="SUPFAM" id="SSF55729">
    <property type="entry name" value="Acyl-CoA N-acyltransferases (Nat)"/>
    <property type="match status" value="1"/>
</dbReference>
<dbReference type="InterPro" id="IPR000182">
    <property type="entry name" value="GNAT_dom"/>
</dbReference>
<gene>
    <name evidence="4" type="ORF">BST27_03020</name>
</gene>
<dbReference type="PROSITE" id="PS51186">
    <property type="entry name" value="GNAT"/>
    <property type="match status" value="1"/>
</dbReference>